<evidence type="ECO:0000256" key="3">
    <source>
        <dbReference type="ARBA" id="ARBA00023163"/>
    </source>
</evidence>
<protein>
    <submittedName>
        <fullName evidence="5">Predicted transcriptional regulator, ArsR family</fullName>
    </submittedName>
</protein>
<gene>
    <name evidence="5" type="ORF">SAMN05518684_12068</name>
</gene>
<evidence type="ECO:0000256" key="1">
    <source>
        <dbReference type="ARBA" id="ARBA00023015"/>
    </source>
</evidence>
<dbReference type="PANTHER" id="PTHR30363:SF28">
    <property type="entry name" value="TRANSCRIPTIONAL REGULATORY PROTEIN-RELATED"/>
    <property type="match status" value="1"/>
</dbReference>
<reference evidence="6" key="1">
    <citation type="submission" date="2016-10" db="EMBL/GenBank/DDBJ databases">
        <authorList>
            <person name="Varghese N."/>
            <person name="Submissions S."/>
        </authorList>
    </citation>
    <scope>NUCLEOTIDE SEQUENCE [LARGE SCALE GENOMIC DNA]</scope>
    <source>
        <strain evidence="6">S9</strain>
    </source>
</reference>
<feature type="domain" description="HTH deoR-type" evidence="4">
    <location>
        <begin position="5"/>
        <end position="65"/>
    </location>
</feature>
<dbReference type="EMBL" id="FOGT01000020">
    <property type="protein sequence ID" value="SES38026.1"/>
    <property type="molecule type" value="Genomic_DNA"/>
</dbReference>
<keyword evidence="2" id="KW-0238">DNA-binding</keyword>
<dbReference type="InterPro" id="IPR036390">
    <property type="entry name" value="WH_DNA-bd_sf"/>
</dbReference>
<evidence type="ECO:0000256" key="2">
    <source>
        <dbReference type="ARBA" id="ARBA00023125"/>
    </source>
</evidence>
<dbReference type="GO" id="GO:0003677">
    <property type="term" value="F:DNA binding"/>
    <property type="evidence" value="ECO:0007669"/>
    <property type="project" value="UniProtKB-KW"/>
</dbReference>
<keyword evidence="3" id="KW-0804">Transcription</keyword>
<keyword evidence="6" id="KW-1185">Reference proteome</keyword>
<name>A0A1H9WVT5_9BACI</name>
<keyword evidence="1" id="KW-0805">Transcription regulation</keyword>
<dbReference type="RefSeq" id="WP_093055335.1">
    <property type="nucleotide sequence ID" value="NZ_FOGT01000020.1"/>
</dbReference>
<dbReference type="PANTHER" id="PTHR30363">
    <property type="entry name" value="HTH-TYPE TRANSCRIPTIONAL REGULATOR SRLR-RELATED"/>
    <property type="match status" value="1"/>
</dbReference>
<dbReference type="Proteomes" id="UP000198571">
    <property type="component" value="Unassembled WGS sequence"/>
</dbReference>
<dbReference type="PROSITE" id="PS51000">
    <property type="entry name" value="HTH_DEOR_2"/>
    <property type="match status" value="1"/>
</dbReference>
<dbReference type="GO" id="GO:0003700">
    <property type="term" value="F:DNA-binding transcription factor activity"/>
    <property type="evidence" value="ECO:0007669"/>
    <property type="project" value="InterPro"/>
</dbReference>
<sequence>MATKTTSTRDQILSLLKKKKQMTVSTIAKELSITEMAVRRHLNTLERDNVVETTLLRQAMGRPTNVYQLSTSGQELFPRNYGELTIDLLRTIQEKEGLAKVKELFDHRKDKLKLRFEKRMFLKDFQSKVLELQKIQNEQGFMAEVNQEPDGSYTFKQFNCPIAAVAKEFPVVCAAEMQLFKELLETGDIQCEKCMSTGQEQHCYYKIKQSEGF</sequence>
<dbReference type="InterPro" id="IPR001845">
    <property type="entry name" value="HTH_ArsR_DNA-bd_dom"/>
</dbReference>
<accession>A0A1H9WVT5</accession>
<dbReference type="CDD" id="cd00090">
    <property type="entry name" value="HTH_ARSR"/>
    <property type="match status" value="1"/>
</dbReference>
<dbReference type="Gene3D" id="1.10.10.10">
    <property type="entry name" value="Winged helix-like DNA-binding domain superfamily/Winged helix DNA-binding domain"/>
    <property type="match status" value="1"/>
</dbReference>
<dbReference type="InterPro" id="IPR036388">
    <property type="entry name" value="WH-like_DNA-bd_sf"/>
</dbReference>
<dbReference type="SUPFAM" id="SSF46785">
    <property type="entry name" value="Winged helix' DNA-binding domain"/>
    <property type="match status" value="1"/>
</dbReference>
<evidence type="ECO:0000313" key="5">
    <source>
        <dbReference type="EMBL" id="SES38026.1"/>
    </source>
</evidence>
<dbReference type="Pfam" id="PF01022">
    <property type="entry name" value="HTH_5"/>
    <property type="match status" value="1"/>
</dbReference>
<proteinExistence type="predicted"/>
<evidence type="ECO:0000259" key="4">
    <source>
        <dbReference type="PROSITE" id="PS51000"/>
    </source>
</evidence>
<dbReference type="InterPro" id="IPR001034">
    <property type="entry name" value="DeoR_HTH"/>
</dbReference>
<dbReference type="InterPro" id="IPR050313">
    <property type="entry name" value="Carb_Metab_HTH_regulators"/>
</dbReference>
<organism evidence="5 6">
    <name type="scientific">Salipaludibacillus aurantiacus</name>
    <dbReference type="NCBI Taxonomy" id="1601833"/>
    <lineage>
        <taxon>Bacteria</taxon>
        <taxon>Bacillati</taxon>
        <taxon>Bacillota</taxon>
        <taxon>Bacilli</taxon>
        <taxon>Bacillales</taxon>
        <taxon>Bacillaceae</taxon>
    </lineage>
</organism>
<dbReference type="OrthoDB" id="155998at2"/>
<dbReference type="InterPro" id="IPR011991">
    <property type="entry name" value="ArsR-like_HTH"/>
</dbReference>
<dbReference type="STRING" id="1601833.SAMN05518684_12068"/>
<evidence type="ECO:0000313" key="6">
    <source>
        <dbReference type="Proteomes" id="UP000198571"/>
    </source>
</evidence>
<dbReference type="AlphaFoldDB" id="A0A1H9WVT5"/>